<dbReference type="GeneID" id="36408895"/>
<proteinExistence type="predicted"/>
<feature type="chain" id="PRO_5006058388" description="RxLR-like protein" evidence="1">
    <location>
        <begin position="20"/>
        <end position="279"/>
    </location>
</feature>
<dbReference type="PANTHER" id="PTHR40855">
    <property type="entry name" value="DIOX_N DOMAIN-CONTAINING PROTEIN"/>
    <property type="match status" value="1"/>
</dbReference>
<name>A0A0P1A515_PLAHL</name>
<sequence length="279" mass="30516">MVQVTSMIFGLAAMIIAEAAPKSLSDNLPAYEIPDFDYQTLSSGNTPNDVLTALKKDGIISFTNVPSYAQVRSTYLNLAATCAVSAKETNAEFLLQKTLTDGTKRYTISAVSGQDTDASATETDKMCPGYKQVYDEFSSLLEMVVLTVATTLDATTFTTKDGYGKSISSRKLLMEAAHVDHFHAYLNPHQSERQLQQSNSVIQSSSDYSLELHTDDGMFIVFATPSFYKVDTNSTNYTLESLSTDSTDHSETGLIIQLHDGQLVRPILKPNQITLMVGT</sequence>
<dbReference type="AlphaFoldDB" id="A0A0P1A515"/>
<feature type="signal peptide" evidence="1">
    <location>
        <begin position="1"/>
        <end position="19"/>
    </location>
</feature>
<protein>
    <recommendedName>
        <fullName evidence="4">RxLR-like protein</fullName>
    </recommendedName>
</protein>
<keyword evidence="3" id="KW-1185">Reference proteome</keyword>
<dbReference type="Proteomes" id="UP000054928">
    <property type="component" value="Unassembled WGS sequence"/>
</dbReference>
<evidence type="ECO:0000313" key="3">
    <source>
        <dbReference type="Proteomes" id="UP000054928"/>
    </source>
</evidence>
<dbReference type="OrthoDB" id="67124at2759"/>
<dbReference type="RefSeq" id="XP_024571439.1">
    <property type="nucleotide sequence ID" value="XM_024726691.1"/>
</dbReference>
<dbReference type="OMA" id="DGCATIC"/>
<evidence type="ECO:0000313" key="2">
    <source>
        <dbReference type="EMBL" id="CEG35070.1"/>
    </source>
</evidence>
<evidence type="ECO:0000256" key="1">
    <source>
        <dbReference type="SAM" id="SignalP"/>
    </source>
</evidence>
<organism evidence="2 3">
    <name type="scientific">Plasmopara halstedii</name>
    <name type="common">Downy mildew of sunflower</name>
    <dbReference type="NCBI Taxonomy" id="4781"/>
    <lineage>
        <taxon>Eukaryota</taxon>
        <taxon>Sar</taxon>
        <taxon>Stramenopiles</taxon>
        <taxon>Oomycota</taxon>
        <taxon>Peronosporomycetes</taxon>
        <taxon>Peronosporales</taxon>
        <taxon>Peronosporaceae</taxon>
        <taxon>Plasmopara</taxon>
    </lineage>
</organism>
<accession>A0A0P1A515</accession>
<evidence type="ECO:0008006" key="4">
    <source>
        <dbReference type="Google" id="ProtNLM"/>
    </source>
</evidence>
<feature type="non-terminal residue" evidence="2">
    <location>
        <position position="279"/>
    </location>
</feature>
<dbReference type="PANTHER" id="PTHR40855:SF1">
    <property type="entry name" value="CLAVAMINATE SYNTHASE-LIKE PROTEIN"/>
    <property type="match status" value="1"/>
</dbReference>
<reference evidence="3" key="1">
    <citation type="submission" date="2014-09" db="EMBL/GenBank/DDBJ databases">
        <authorList>
            <person name="Sharma Rahul"/>
            <person name="Thines Marco"/>
        </authorList>
    </citation>
    <scope>NUCLEOTIDE SEQUENCE [LARGE SCALE GENOMIC DNA]</scope>
</reference>
<dbReference type="EMBL" id="CCYD01000007">
    <property type="protein sequence ID" value="CEG35070.1"/>
    <property type="molecule type" value="Genomic_DNA"/>
</dbReference>
<keyword evidence="1" id="KW-0732">Signal</keyword>